<dbReference type="InterPro" id="IPR035985">
    <property type="entry name" value="Ubiquitin-activating_enz"/>
</dbReference>
<organism evidence="2 3">
    <name type="scientific">Lysinibacillus xylanilyticus</name>
    <dbReference type="NCBI Taxonomy" id="582475"/>
    <lineage>
        <taxon>Bacteria</taxon>
        <taxon>Bacillati</taxon>
        <taxon>Bacillota</taxon>
        <taxon>Bacilli</taxon>
        <taxon>Bacillales</taxon>
        <taxon>Bacillaceae</taxon>
        <taxon>Lysinibacillus</taxon>
    </lineage>
</organism>
<dbReference type="GO" id="GO:0005737">
    <property type="term" value="C:cytoplasm"/>
    <property type="evidence" value="ECO:0007669"/>
    <property type="project" value="TreeGrafter"/>
</dbReference>
<dbReference type="InterPro" id="IPR000594">
    <property type="entry name" value="ThiF_NAD_FAD-bd"/>
</dbReference>
<evidence type="ECO:0000313" key="2">
    <source>
        <dbReference type="EMBL" id="PJO43241.1"/>
    </source>
</evidence>
<dbReference type="RefSeq" id="WP_100543457.1">
    <property type="nucleotide sequence ID" value="NZ_CP158849.1"/>
</dbReference>
<evidence type="ECO:0000259" key="1">
    <source>
        <dbReference type="Pfam" id="PF00899"/>
    </source>
</evidence>
<gene>
    <name evidence="2" type="ORF">CWD94_13455</name>
</gene>
<dbReference type="Pfam" id="PF00899">
    <property type="entry name" value="ThiF"/>
    <property type="match status" value="1"/>
</dbReference>
<dbReference type="SUPFAM" id="SSF69572">
    <property type="entry name" value="Activating enzymes of the ubiquitin-like proteins"/>
    <property type="match status" value="1"/>
</dbReference>
<reference evidence="2 3" key="1">
    <citation type="submission" date="2017-11" db="EMBL/GenBank/DDBJ databases">
        <title>Bacterial isolate from king chilli rhizosphere.</title>
        <authorList>
            <person name="Takhelmayum P."/>
            <person name="Sarangthem I."/>
        </authorList>
    </citation>
    <scope>NUCLEOTIDE SEQUENCE [LARGE SCALE GENOMIC DNA]</scope>
    <source>
        <strain evidence="3">t26</strain>
    </source>
</reference>
<dbReference type="GO" id="GO:0004792">
    <property type="term" value="F:thiosulfate-cyanide sulfurtransferase activity"/>
    <property type="evidence" value="ECO:0007669"/>
    <property type="project" value="TreeGrafter"/>
</dbReference>
<dbReference type="InterPro" id="IPR045886">
    <property type="entry name" value="ThiF/MoeB/HesA"/>
</dbReference>
<name>A0A2M9Q595_9BACI</name>
<proteinExistence type="predicted"/>
<accession>A0A2M9Q595</accession>
<dbReference type="Proteomes" id="UP000232101">
    <property type="component" value="Unassembled WGS sequence"/>
</dbReference>
<comment type="caution">
    <text evidence="2">The sequence shown here is derived from an EMBL/GenBank/DDBJ whole genome shotgun (WGS) entry which is preliminary data.</text>
</comment>
<sequence length="374" mass="42840">MKPKIKEIVTPLIKHGERIRIGYHEKAFDVMDKDNKIESLLSSFDGKKGLEELARLNNIHLENLIDLLNTFDNIKILEDRDLMENLLNEQEKERYRANFTYFEYYTDLYKSSYEMQKKIKDSHVLILGLGGAIQDVAALASLGVGKITGLDYDTVERSNLNRQYIYKENDIGRLKTEAAKRRIKEINPDVELNIVNKKITSPEDIMPLLSNVDLVISGIDSPGIISSRWVNFACISKNVPAIFSGINGNKILMNKLSDTGEGCFDCFLLHCLKNDEIFKFQLNTLYGYTFEKKNTAIAPTVSILSGFITAEVMKHLLNLENQMNTGYMYQFDLNRLTMDSDYHWEKSDYCPTCGEISLKEFCDITTLMEIIEGK</sequence>
<protein>
    <recommendedName>
        <fullName evidence="1">THIF-type NAD/FAD binding fold domain-containing protein</fullName>
    </recommendedName>
</protein>
<feature type="domain" description="THIF-type NAD/FAD binding fold" evidence="1">
    <location>
        <begin position="112"/>
        <end position="340"/>
    </location>
</feature>
<dbReference type="PANTHER" id="PTHR10953:SF102">
    <property type="entry name" value="ADENYLYLTRANSFERASE AND SULFURTRANSFERASE MOCS3"/>
    <property type="match status" value="1"/>
</dbReference>
<dbReference type="PANTHER" id="PTHR10953">
    <property type="entry name" value="UBIQUITIN-ACTIVATING ENZYME E1"/>
    <property type="match status" value="1"/>
</dbReference>
<evidence type="ECO:0000313" key="3">
    <source>
        <dbReference type="Proteomes" id="UP000232101"/>
    </source>
</evidence>
<dbReference type="EMBL" id="PHQY01000640">
    <property type="protein sequence ID" value="PJO43241.1"/>
    <property type="molecule type" value="Genomic_DNA"/>
</dbReference>
<dbReference type="AlphaFoldDB" id="A0A2M9Q595"/>
<dbReference type="Gene3D" id="3.40.50.720">
    <property type="entry name" value="NAD(P)-binding Rossmann-like Domain"/>
    <property type="match status" value="1"/>
</dbReference>
<dbReference type="GO" id="GO:0008641">
    <property type="term" value="F:ubiquitin-like modifier activating enzyme activity"/>
    <property type="evidence" value="ECO:0007669"/>
    <property type="project" value="InterPro"/>
</dbReference>
<dbReference type="GO" id="GO:0016779">
    <property type="term" value="F:nucleotidyltransferase activity"/>
    <property type="evidence" value="ECO:0007669"/>
    <property type="project" value="TreeGrafter"/>
</dbReference>